<dbReference type="Proteomes" id="UP000287519">
    <property type="component" value="Unassembled WGS sequence"/>
</dbReference>
<evidence type="ECO:0000313" key="5">
    <source>
        <dbReference type="EMBL" id="GCE44224.1"/>
    </source>
</evidence>
<dbReference type="AlphaFoldDB" id="A0A402CKU9"/>
<dbReference type="InterPro" id="IPR011711">
    <property type="entry name" value="GntR_C"/>
</dbReference>
<dbReference type="Gene3D" id="1.10.10.10">
    <property type="entry name" value="Winged helix-like DNA-binding domain superfamily/Winged helix DNA-binding domain"/>
    <property type="match status" value="1"/>
</dbReference>
<organism evidence="5 6">
    <name type="scientific">Rhodococcus wratislaviensis</name>
    <name type="common">Tsukamurella wratislaviensis</name>
    <dbReference type="NCBI Taxonomy" id="44752"/>
    <lineage>
        <taxon>Bacteria</taxon>
        <taxon>Bacillati</taxon>
        <taxon>Actinomycetota</taxon>
        <taxon>Actinomycetes</taxon>
        <taxon>Mycobacteriales</taxon>
        <taxon>Nocardiaceae</taxon>
        <taxon>Rhodococcus</taxon>
    </lineage>
</organism>
<sequence>MTQSSEADSEDPFLPMNTPRVFESVVAEIERAIVMGRLGPGDRLPNERDLASMMQVSRNSVREAMRVLEMFGAVETANGRGRLSGSTIADGAGAGVRTTLRLHTLLNGVPLRDIVEMRVLIESQAAHKAASSATLDDCERLLRMSSDWTTARSAEEANELDTAFHAELARVAGNALAPAMVEGLREAMVRDLLQGFERLADWRTEFARSSAEHVEIVSLIRAGEAEKASEAMRLHCTRLFEVMNQE</sequence>
<evidence type="ECO:0000259" key="4">
    <source>
        <dbReference type="PROSITE" id="PS50949"/>
    </source>
</evidence>
<dbReference type="Pfam" id="PF07729">
    <property type="entry name" value="FCD"/>
    <property type="match status" value="1"/>
</dbReference>
<keyword evidence="3" id="KW-0804">Transcription</keyword>
<dbReference type="Pfam" id="PF00392">
    <property type="entry name" value="GntR"/>
    <property type="match status" value="1"/>
</dbReference>
<evidence type="ECO:0000313" key="6">
    <source>
        <dbReference type="Proteomes" id="UP000287519"/>
    </source>
</evidence>
<keyword evidence="2" id="KW-0238">DNA-binding</keyword>
<gene>
    <name evidence="5" type="ORF">Rhow_008522</name>
</gene>
<evidence type="ECO:0000256" key="2">
    <source>
        <dbReference type="ARBA" id="ARBA00023125"/>
    </source>
</evidence>
<evidence type="ECO:0000256" key="3">
    <source>
        <dbReference type="ARBA" id="ARBA00023163"/>
    </source>
</evidence>
<reference evidence="5 6" key="1">
    <citation type="submission" date="2018-11" db="EMBL/GenBank/DDBJ databases">
        <title>Microbial catabolism of amino acid.</title>
        <authorList>
            <person name="Hibi M."/>
            <person name="Ogawa J."/>
        </authorList>
    </citation>
    <scope>NUCLEOTIDE SEQUENCE [LARGE SCALE GENOMIC DNA]</scope>
    <source>
        <strain evidence="5 6">C31-06</strain>
    </source>
</reference>
<dbReference type="PANTHER" id="PTHR43537">
    <property type="entry name" value="TRANSCRIPTIONAL REGULATOR, GNTR FAMILY"/>
    <property type="match status" value="1"/>
</dbReference>
<dbReference type="InterPro" id="IPR036388">
    <property type="entry name" value="WH-like_DNA-bd_sf"/>
</dbReference>
<evidence type="ECO:0000256" key="1">
    <source>
        <dbReference type="ARBA" id="ARBA00023015"/>
    </source>
</evidence>
<dbReference type="PRINTS" id="PR00035">
    <property type="entry name" value="HTHGNTR"/>
</dbReference>
<dbReference type="SMART" id="SM00895">
    <property type="entry name" value="FCD"/>
    <property type="match status" value="1"/>
</dbReference>
<dbReference type="RefSeq" id="WP_192582122.1">
    <property type="nucleotide sequence ID" value="NZ_BHYM01000089.1"/>
</dbReference>
<dbReference type="SUPFAM" id="SSF46785">
    <property type="entry name" value="Winged helix' DNA-binding domain"/>
    <property type="match status" value="1"/>
</dbReference>
<dbReference type="InterPro" id="IPR008920">
    <property type="entry name" value="TF_FadR/GntR_C"/>
</dbReference>
<dbReference type="EMBL" id="BHYM01000089">
    <property type="protein sequence ID" value="GCE44224.1"/>
    <property type="molecule type" value="Genomic_DNA"/>
</dbReference>
<name>A0A402CKU9_RHOWR</name>
<comment type="caution">
    <text evidence="5">The sequence shown here is derived from an EMBL/GenBank/DDBJ whole genome shotgun (WGS) entry which is preliminary data.</text>
</comment>
<dbReference type="InterPro" id="IPR036390">
    <property type="entry name" value="WH_DNA-bd_sf"/>
</dbReference>
<protein>
    <submittedName>
        <fullName evidence="5">Lactate-responsive regulator LldR in Actinobacteria, GntR family</fullName>
    </submittedName>
</protein>
<feature type="domain" description="HTH gntR-type" evidence="4">
    <location>
        <begin position="19"/>
        <end position="87"/>
    </location>
</feature>
<keyword evidence="1" id="KW-0805">Transcription regulation</keyword>
<keyword evidence="6" id="KW-1185">Reference proteome</keyword>
<dbReference type="PANTHER" id="PTHR43537:SF24">
    <property type="entry name" value="GLUCONATE OPERON TRANSCRIPTIONAL REPRESSOR"/>
    <property type="match status" value="1"/>
</dbReference>
<dbReference type="GO" id="GO:0003700">
    <property type="term" value="F:DNA-binding transcription factor activity"/>
    <property type="evidence" value="ECO:0007669"/>
    <property type="project" value="InterPro"/>
</dbReference>
<dbReference type="GO" id="GO:0003677">
    <property type="term" value="F:DNA binding"/>
    <property type="evidence" value="ECO:0007669"/>
    <property type="project" value="UniProtKB-KW"/>
</dbReference>
<proteinExistence type="predicted"/>
<accession>A0A402CKU9</accession>
<dbReference type="SUPFAM" id="SSF48008">
    <property type="entry name" value="GntR ligand-binding domain-like"/>
    <property type="match status" value="1"/>
</dbReference>
<dbReference type="Gene3D" id="1.20.120.530">
    <property type="entry name" value="GntR ligand-binding domain-like"/>
    <property type="match status" value="1"/>
</dbReference>
<dbReference type="CDD" id="cd07377">
    <property type="entry name" value="WHTH_GntR"/>
    <property type="match status" value="1"/>
</dbReference>
<dbReference type="InterPro" id="IPR000524">
    <property type="entry name" value="Tscrpt_reg_HTH_GntR"/>
</dbReference>
<dbReference type="PROSITE" id="PS50949">
    <property type="entry name" value="HTH_GNTR"/>
    <property type="match status" value="1"/>
</dbReference>
<dbReference type="SMART" id="SM00345">
    <property type="entry name" value="HTH_GNTR"/>
    <property type="match status" value="1"/>
</dbReference>